<dbReference type="SUPFAM" id="SSF52540">
    <property type="entry name" value="P-loop containing nucleoside triphosphate hydrolases"/>
    <property type="match status" value="1"/>
</dbReference>
<keyword evidence="1" id="KW-0813">Transport</keyword>
<dbReference type="FunFam" id="3.40.50.300:FF:000134">
    <property type="entry name" value="Iron-enterobactin ABC transporter ATP-binding protein"/>
    <property type="match status" value="1"/>
</dbReference>
<dbReference type="SMART" id="SM00382">
    <property type="entry name" value="AAA"/>
    <property type="match status" value="1"/>
</dbReference>
<sequence length="251" mass="28479">MLEIKELFSGYEDIDIIKEINISINKGENLFIIGPNGCGKSTLLKSMANIIEYRGSVKIDEEEVSSLDRITLARKIGLMSQTSQIHFPYSVYDTVALGRYAYSKGALSGISKKDKKIILESIENVGLSDLKDKMITELSGGQLQRVFLARVFAQDPDVILLDEPTNHLDLKHQIEILQYLKKWVKDNNKILIGVLHDLNLVHYFADRVMLLDKGEVVSYGKASEVLNNERIESIYGIDIKGFMQNVLEKWR</sequence>
<feature type="domain" description="ABC transporter" evidence="5">
    <location>
        <begin position="2"/>
        <end position="238"/>
    </location>
</feature>
<dbReference type="AlphaFoldDB" id="A0A371J3H9"/>
<dbReference type="RefSeq" id="WP_094368569.1">
    <property type="nucleotide sequence ID" value="NZ_NOJY02000014.1"/>
</dbReference>
<dbReference type="PROSITE" id="PS00211">
    <property type="entry name" value="ABC_TRANSPORTER_1"/>
    <property type="match status" value="1"/>
</dbReference>
<comment type="caution">
    <text evidence="6">The sequence shown here is derived from an EMBL/GenBank/DDBJ whole genome shotgun (WGS) entry which is preliminary data.</text>
</comment>
<keyword evidence="7" id="KW-1185">Reference proteome</keyword>
<proteinExistence type="predicted"/>
<accession>A0A371J3H9</accession>
<keyword evidence="2" id="KW-0547">Nucleotide-binding</keyword>
<evidence type="ECO:0000256" key="1">
    <source>
        <dbReference type="ARBA" id="ARBA00022448"/>
    </source>
</evidence>
<dbReference type="Pfam" id="PF00005">
    <property type="entry name" value="ABC_tran"/>
    <property type="match status" value="1"/>
</dbReference>
<dbReference type="GO" id="GO:0005524">
    <property type="term" value="F:ATP binding"/>
    <property type="evidence" value="ECO:0007669"/>
    <property type="project" value="UniProtKB-KW"/>
</dbReference>
<evidence type="ECO:0000256" key="3">
    <source>
        <dbReference type="ARBA" id="ARBA00022840"/>
    </source>
</evidence>
<keyword evidence="3 6" id="KW-0067">ATP-binding</keyword>
<name>A0A371J3H9_9FIRM</name>
<dbReference type="CDD" id="cd03214">
    <property type="entry name" value="ABC_Iron-Siderophores_B12_Hemin"/>
    <property type="match status" value="1"/>
</dbReference>
<organism evidence="6 7">
    <name type="scientific">Romboutsia weinsteinii</name>
    <dbReference type="NCBI Taxonomy" id="2020949"/>
    <lineage>
        <taxon>Bacteria</taxon>
        <taxon>Bacillati</taxon>
        <taxon>Bacillota</taxon>
        <taxon>Clostridia</taxon>
        <taxon>Peptostreptococcales</taxon>
        <taxon>Peptostreptococcaceae</taxon>
        <taxon>Romboutsia</taxon>
    </lineage>
</organism>
<evidence type="ECO:0000256" key="2">
    <source>
        <dbReference type="ARBA" id="ARBA00022741"/>
    </source>
</evidence>
<dbReference type="InterPro" id="IPR003593">
    <property type="entry name" value="AAA+_ATPase"/>
</dbReference>
<dbReference type="PANTHER" id="PTHR42794:SF1">
    <property type="entry name" value="HEMIN IMPORT ATP-BINDING PROTEIN HMUV"/>
    <property type="match status" value="1"/>
</dbReference>
<evidence type="ECO:0000259" key="5">
    <source>
        <dbReference type="PROSITE" id="PS50893"/>
    </source>
</evidence>
<dbReference type="EMBL" id="NOJY02000014">
    <property type="protein sequence ID" value="RDY27339.1"/>
    <property type="molecule type" value="Genomic_DNA"/>
</dbReference>
<evidence type="ECO:0000313" key="7">
    <source>
        <dbReference type="Proteomes" id="UP000215694"/>
    </source>
</evidence>
<dbReference type="Gene3D" id="3.40.50.300">
    <property type="entry name" value="P-loop containing nucleotide triphosphate hydrolases"/>
    <property type="match status" value="1"/>
</dbReference>
<keyword evidence="4" id="KW-1278">Translocase</keyword>
<dbReference type="InterPro" id="IPR017871">
    <property type="entry name" value="ABC_transporter-like_CS"/>
</dbReference>
<evidence type="ECO:0000313" key="6">
    <source>
        <dbReference type="EMBL" id="RDY27339.1"/>
    </source>
</evidence>
<reference evidence="6 7" key="1">
    <citation type="journal article" date="2017" name="Genome Announc.">
        <title>Draft Genome Sequence of Romboutsia weinsteinii sp. nov. Strain CCRI-19649(T) Isolated from Surface Water.</title>
        <authorList>
            <person name="Maheux A.F."/>
            <person name="Boudreau D.K."/>
            <person name="Berube E."/>
            <person name="Boissinot M."/>
            <person name="Cantin P."/>
            <person name="Raymond F."/>
            <person name="Corbeil J."/>
            <person name="Omar R.F."/>
            <person name="Bergeron M.G."/>
        </authorList>
    </citation>
    <scope>NUCLEOTIDE SEQUENCE [LARGE SCALE GENOMIC DNA]</scope>
    <source>
        <strain evidence="6 7">CCRI-19649</strain>
    </source>
</reference>
<dbReference type="PANTHER" id="PTHR42794">
    <property type="entry name" value="HEMIN IMPORT ATP-BINDING PROTEIN HMUV"/>
    <property type="match status" value="1"/>
</dbReference>
<dbReference type="InterPro" id="IPR003439">
    <property type="entry name" value="ABC_transporter-like_ATP-bd"/>
</dbReference>
<dbReference type="PROSITE" id="PS50893">
    <property type="entry name" value="ABC_TRANSPORTER_2"/>
    <property type="match status" value="1"/>
</dbReference>
<dbReference type="GO" id="GO:0016887">
    <property type="term" value="F:ATP hydrolysis activity"/>
    <property type="evidence" value="ECO:0007669"/>
    <property type="project" value="InterPro"/>
</dbReference>
<gene>
    <name evidence="6" type="ORF">CHL78_010160</name>
</gene>
<dbReference type="InterPro" id="IPR027417">
    <property type="entry name" value="P-loop_NTPase"/>
</dbReference>
<protein>
    <submittedName>
        <fullName evidence="6">ABC transporter ATP-binding protein</fullName>
    </submittedName>
</protein>
<dbReference type="Proteomes" id="UP000215694">
    <property type="component" value="Unassembled WGS sequence"/>
</dbReference>
<evidence type="ECO:0000256" key="4">
    <source>
        <dbReference type="ARBA" id="ARBA00022967"/>
    </source>
</evidence>
<dbReference type="OrthoDB" id="9799337at2"/>